<dbReference type="Proteomes" id="UP001187192">
    <property type="component" value="Unassembled WGS sequence"/>
</dbReference>
<gene>
    <name evidence="1" type="ORF">TIFTF001_014757</name>
</gene>
<comment type="caution">
    <text evidence="1">The sequence shown here is derived from an EMBL/GenBank/DDBJ whole genome shotgun (WGS) entry which is preliminary data.</text>
</comment>
<keyword evidence="2" id="KW-1185">Reference proteome</keyword>
<evidence type="ECO:0000313" key="1">
    <source>
        <dbReference type="EMBL" id="GMN45572.1"/>
    </source>
</evidence>
<sequence length="119" mass="13171">MVLIVQLIRRLKPVISLWAGCARTCRLIFKVRCAMAVHNRLDQIKPVESSSLGTGLNDDHLWCTTSPLRGPRVDHCQGPRQHFGQLLYPARVRDPSLPALCHLVPGGNSTPAQHHAPVT</sequence>
<dbReference type="EMBL" id="BTGU01000020">
    <property type="protein sequence ID" value="GMN45572.1"/>
    <property type="molecule type" value="Genomic_DNA"/>
</dbReference>
<reference evidence="1" key="1">
    <citation type="submission" date="2023-07" db="EMBL/GenBank/DDBJ databases">
        <title>draft genome sequence of fig (Ficus carica).</title>
        <authorList>
            <person name="Takahashi T."/>
            <person name="Nishimura K."/>
        </authorList>
    </citation>
    <scope>NUCLEOTIDE SEQUENCE</scope>
</reference>
<proteinExistence type="predicted"/>
<protein>
    <submittedName>
        <fullName evidence="1">Uncharacterized protein</fullName>
    </submittedName>
</protein>
<organism evidence="1 2">
    <name type="scientific">Ficus carica</name>
    <name type="common">Common fig</name>
    <dbReference type="NCBI Taxonomy" id="3494"/>
    <lineage>
        <taxon>Eukaryota</taxon>
        <taxon>Viridiplantae</taxon>
        <taxon>Streptophyta</taxon>
        <taxon>Embryophyta</taxon>
        <taxon>Tracheophyta</taxon>
        <taxon>Spermatophyta</taxon>
        <taxon>Magnoliopsida</taxon>
        <taxon>eudicotyledons</taxon>
        <taxon>Gunneridae</taxon>
        <taxon>Pentapetalae</taxon>
        <taxon>rosids</taxon>
        <taxon>fabids</taxon>
        <taxon>Rosales</taxon>
        <taxon>Moraceae</taxon>
        <taxon>Ficeae</taxon>
        <taxon>Ficus</taxon>
    </lineage>
</organism>
<evidence type="ECO:0000313" key="2">
    <source>
        <dbReference type="Proteomes" id="UP001187192"/>
    </source>
</evidence>
<name>A0AA88A3B9_FICCA</name>
<dbReference type="AlphaFoldDB" id="A0AA88A3B9"/>
<accession>A0AA88A3B9</accession>